<reference evidence="3 4" key="1">
    <citation type="submission" date="2016-10" db="EMBL/GenBank/DDBJ databases">
        <authorList>
            <person name="de Groot N.N."/>
        </authorList>
    </citation>
    <scope>NUCLEOTIDE SEQUENCE [LARGE SCALE GENOMIC DNA]</scope>
    <source>
        <strain evidence="3 4">DSM 18438</strain>
    </source>
</reference>
<dbReference type="PANTHER" id="PTHR30336:SF4">
    <property type="entry name" value="ENVELOPE BIOGENESIS FACTOR ELYC"/>
    <property type="match status" value="1"/>
</dbReference>
<feature type="transmembrane region" description="Helical" evidence="1">
    <location>
        <begin position="7"/>
        <end position="27"/>
    </location>
</feature>
<dbReference type="GO" id="GO:0000270">
    <property type="term" value="P:peptidoglycan metabolic process"/>
    <property type="evidence" value="ECO:0007669"/>
    <property type="project" value="TreeGrafter"/>
</dbReference>
<feature type="domain" description="DUF218" evidence="2">
    <location>
        <begin position="77"/>
        <end position="239"/>
    </location>
</feature>
<organism evidence="3 4">
    <name type="scientific">Marinospirillum celere</name>
    <dbReference type="NCBI Taxonomy" id="1122252"/>
    <lineage>
        <taxon>Bacteria</taxon>
        <taxon>Pseudomonadati</taxon>
        <taxon>Pseudomonadota</taxon>
        <taxon>Gammaproteobacteria</taxon>
        <taxon>Oceanospirillales</taxon>
        <taxon>Oceanospirillaceae</taxon>
        <taxon>Marinospirillum</taxon>
    </lineage>
</organism>
<dbReference type="RefSeq" id="WP_091963945.1">
    <property type="nucleotide sequence ID" value="NZ_FOLH01000005.1"/>
</dbReference>
<dbReference type="InterPro" id="IPR014729">
    <property type="entry name" value="Rossmann-like_a/b/a_fold"/>
</dbReference>
<name>A0A1I1ITB9_9GAMM</name>
<keyword evidence="1" id="KW-1133">Transmembrane helix</keyword>
<accession>A0A1I1ITB9</accession>
<dbReference type="InterPro" id="IPR003848">
    <property type="entry name" value="DUF218"/>
</dbReference>
<evidence type="ECO:0000313" key="4">
    <source>
        <dbReference type="Proteomes" id="UP000199058"/>
    </source>
</evidence>
<keyword evidence="1" id="KW-0472">Membrane</keyword>
<protein>
    <submittedName>
        <fullName evidence="3">Uncharacterized SAM-binding protein YcdF, DUF218 family</fullName>
    </submittedName>
</protein>
<dbReference type="EMBL" id="FOLH01000005">
    <property type="protein sequence ID" value="SFC36983.1"/>
    <property type="molecule type" value="Genomic_DNA"/>
</dbReference>
<feature type="transmembrane region" description="Helical" evidence="1">
    <location>
        <begin position="33"/>
        <end position="53"/>
    </location>
</feature>
<dbReference type="PANTHER" id="PTHR30336">
    <property type="entry name" value="INNER MEMBRANE PROTEIN, PROBABLE PERMEASE"/>
    <property type="match status" value="1"/>
</dbReference>
<keyword evidence="1" id="KW-0812">Transmembrane</keyword>
<dbReference type="Pfam" id="PF02698">
    <property type="entry name" value="DUF218"/>
    <property type="match status" value="1"/>
</dbReference>
<gene>
    <name evidence="3" type="ORF">SAMN05660443_2383</name>
</gene>
<dbReference type="STRING" id="1122252.SAMN05660443_2383"/>
<dbReference type="InterPro" id="IPR051599">
    <property type="entry name" value="Cell_Envelope_Assoc"/>
</dbReference>
<dbReference type="Gene3D" id="3.40.50.620">
    <property type="entry name" value="HUPs"/>
    <property type="match status" value="1"/>
</dbReference>
<dbReference type="GO" id="GO:0005886">
    <property type="term" value="C:plasma membrane"/>
    <property type="evidence" value="ECO:0007669"/>
    <property type="project" value="TreeGrafter"/>
</dbReference>
<dbReference type="GO" id="GO:0043164">
    <property type="term" value="P:Gram-negative-bacterium-type cell wall biogenesis"/>
    <property type="evidence" value="ECO:0007669"/>
    <property type="project" value="TreeGrafter"/>
</dbReference>
<proteinExistence type="predicted"/>
<keyword evidence="4" id="KW-1185">Reference proteome</keyword>
<evidence type="ECO:0000313" key="3">
    <source>
        <dbReference type="EMBL" id="SFC36983.1"/>
    </source>
</evidence>
<dbReference type="OrthoDB" id="9809813at2"/>
<dbReference type="CDD" id="cd06259">
    <property type="entry name" value="YdcF-like"/>
    <property type="match status" value="1"/>
</dbReference>
<dbReference type="Proteomes" id="UP000199058">
    <property type="component" value="Unassembled WGS sequence"/>
</dbReference>
<sequence length="246" mass="27388">MINLLKYLVLPPVANTLLVLAGLILVLMKWKKWGAGLILTGSLSLLILSLPVTSHWLTKPLEKYPPLSLEAAQQQETIVLLGGGRSYSGIEFGWKDSPSEASGSRLIYAAWLQRQTGLPLLITGGRKHGETYSEAYLIQKMLEEAFGLTARWLEEQSRTTQENAVFTAELLKQKGINQIILVSHAWHLARAVPAFENQGLEVLPAPLEFSTAPPPGLIGWIPRAYHLRKSTQAIHEWLGRMVYSFL</sequence>
<dbReference type="AlphaFoldDB" id="A0A1I1ITB9"/>
<evidence type="ECO:0000256" key="1">
    <source>
        <dbReference type="SAM" id="Phobius"/>
    </source>
</evidence>
<evidence type="ECO:0000259" key="2">
    <source>
        <dbReference type="Pfam" id="PF02698"/>
    </source>
</evidence>